<dbReference type="AlphaFoldDB" id="A0A016VFA3"/>
<evidence type="ECO:0000313" key="3">
    <source>
        <dbReference type="Proteomes" id="UP000024635"/>
    </source>
</evidence>
<keyword evidence="3" id="KW-1185">Reference proteome</keyword>
<name>A0A016VFA3_9BILA</name>
<accession>A0A016VFA3</accession>
<keyword evidence="1" id="KW-0732">Signal</keyword>
<reference evidence="3" key="1">
    <citation type="journal article" date="2015" name="Nat. Genet.">
        <title>The genome and transcriptome of the zoonotic hookworm Ancylostoma ceylanicum identify infection-specific gene families.</title>
        <authorList>
            <person name="Schwarz E.M."/>
            <person name="Hu Y."/>
            <person name="Antoshechkin I."/>
            <person name="Miller M.M."/>
            <person name="Sternberg P.W."/>
            <person name="Aroian R.V."/>
        </authorList>
    </citation>
    <scope>NUCLEOTIDE SEQUENCE</scope>
    <source>
        <strain evidence="3">HY135</strain>
    </source>
</reference>
<feature type="signal peptide" evidence="1">
    <location>
        <begin position="1"/>
        <end position="17"/>
    </location>
</feature>
<comment type="caution">
    <text evidence="2">The sequence shown here is derived from an EMBL/GenBank/DDBJ whole genome shotgun (WGS) entry which is preliminary data.</text>
</comment>
<dbReference type="OrthoDB" id="8193306at2759"/>
<dbReference type="Proteomes" id="UP000024635">
    <property type="component" value="Unassembled WGS sequence"/>
</dbReference>
<feature type="chain" id="PRO_5001490085" evidence="1">
    <location>
        <begin position="18"/>
        <end position="182"/>
    </location>
</feature>
<protein>
    <submittedName>
        <fullName evidence="2">Uncharacterized protein</fullName>
    </submittedName>
</protein>
<proteinExistence type="predicted"/>
<sequence length="182" mass="20859">MMTADAALALMLDLGLSANGYKDLRDNGREYGCNIYPPYYQVQESKQRCYPSEEYVVVSDFHTEIRLQALFDHICMWLCCMQEDVFRRFPSHEVRCKLLSKWGCDGNSEHSCYKQKIPEEKSNDCLFCVSLVPLPLVLETAVIYCNLEKSKTIVHDVLQTCQAEFHQRDVSGDQRGSGKGPE</sequence>
<evidence type="ECO:0000256" key="1">
    <source>
        <dbReference type="SAM" id="SignalP"/>
    </source>
</evidence>
<gene>
    <name evidence="2" type="primary">Acey_s0010.g1087</name>
    <name evidence="2" type="ORF">Y032_0010g1087</name>
</gene>
<organism evidence="2 3">
    <name type="scientific">Ancylostoma ceylanicum</name>
    <dbReference type="NCBI Taxonomy" id="53326"/>
    <lineage>
        <taxon>Eukaryota</taxon>
        <taxon>Metazoa</taxon>
        <taxon>Ecdysozoa</taxon>
        <taxon>Nematoda</taxon>
        <taxon>Chromadorea</taxon>
        <taxon>Rhabditida</taxon>
        <taxon>Rhabditina</taxon>
        <taxon>Rhabditomorpha</taxon>
        <taxon>Strongyloidea</taxon>
        <taxon>Ancylostomatidae</taxon>
        <taxon>Ancylostomatinae</taxon>
        <taxon>Ancylostoma</taxon>
    </lineage>
</organism>
<evidence type="ECO:0000313" key="2">
    <source>
        <dbReference type="EMBL" id="EYC26319.1"/>
    </source>
</evidence>
<dbReference type="EMBL" id="JARK01001346">
    <property type="protein sequence ID" value="EYC26319.1"/>
    <property type="molecule type" value="Genomic_DNA"/>
</dbReference>